<sequence>MPLPRLLFLLCWLMACSCMAQQPLKLWYAQPAAKWTDALPIGNGRLGGMVFGGVAQERIQFNEATLWTGRPRNYNRPGAAQYLPQIRQLLADGKQAEAEQLAEQHFMGLKDHEESYEAEKAAWLQKLRAVNVAEATSASHEWKPSPCPRPTAGKAPASKAWTGPCGSAPPSNFQPPGPAKTSRWAWAEFATWT</sequence>
<keyword evidence="5" id="KW-1185">Reference proteome</keyword>
<evidence type="ECO:0000313" key="4">
    <source>
        <dbReference type="EMBL" id="MFC7667702.1"/>
    </source>
</evidence>
<dbReference type="InterPro" id="IPR027414">
    <property type="entry name" value="GH95_N_dom"/>
</dbReference>
<dbReference type="Pfam" id="PF14498">
    <property type="entry name" value="Glyco_hyd_65N_2"/>
    <property type="match status" value="1"/>
</dbReference>
<accession>A0ABW2U5Q7</accession>
<feature type="signal peptide" evidence="2">
    <location>
        <begin position="1"/>
        <end position="20"/>
    </location>
</feature>
<dbReference type="RefSeq" id="WP_380202440.1">
    <property type="nucleotide sequence ID" value="NZ_JBHTEK010000001.1"/>
</dbReference>
<evidence type="ECO:0000259" key="3">
    <source>
        <dbReference type="Pfam" id="PF14498"/>
    </source>
</evidence>
<keyword evidence="4" id="KW-0378">Hydrolase</keyword>
<proteinExistence type="predicted"/>
<gene>
    <name evidence="4" type="ORF">ACFQT0_10135</name>
</gene>
<evidence type="ECO:0000256" key="2">
    <source>
        <dbReference type="SAM" id="SignalP"/>
    </source>
</evidence>
<dbReference type="PROSITE" id="PS51257">
    <property type="entry name" value="PROKAR_LIPOPROTEIN"/>
    <property type="match status" value="1"/>
</dbReference>
<dbReference type="Gene3D" id="2.70.98.50">
    <property type="entry name" value="putative glycoside hydrolase family protein from bacillus halodurans"/>
    <property type="match status" value="1"/>
</dbReference>
<dbReference type="GO" id="GO:0016787">
    <property type="term" value="F:hydrolase activity"/>
    <property type="evidence" value="ECO:0007669"/>
    <property type="project" value="UniProtKB-KW"/>
</dbReference>
<dbReference type="PANTHER" id="PTHR31084">
    <property type="entry name" value="ALPHA-L-FUCOSIDASE 2"/>
    <property type="match status" value="1"/>
</dbReference>
<dbReference type="Proteomes" id="UP001596513">
    <property type="component" value="Unassembled WGS sequence"/>
</dbReference>
<reference evidence="5" key="1">
    <citation type="journal article" date="2019" name="Int. J. Syst. Evol. Microbiol.">
        <title>The Global Catalogue of Microorganisms (GCM) 10K type strain sequencing project: providing services to taxonomists for standard genome sequencing and annotation.</title>
        <authorList>
            <consortium name="The Broad Institute Genomics Platform"/>
            <consortium name="The Broad Institute Genome Sequencing Center for Infectious Disease"/>
            <person name="Wu L."/>
            <person name="Ma J."/>
        </authorList>
    </citation>
    <scope>NUCLEOTIDE SEQUENCE [LARGE SCALE GENOMIC DNA]</scope>
    <source>
        <strain evidence="5">JCM 19635</strain>
    </source>
</reference>
<name>A0ABW2U5Q7_9BACT</name>
<protein>
    <submittedName>
        <fullName evidence="4">Glycoside hydrolase N-terminal domain-containing protein</fullName>
    </submittedName>
</protein>
<feature type="chain" id="PRO_5045182150" evidence="2">
    <location>
        <begin position="21"/>
        <end position="193"/>
    </location>
</feature>
<evidence type="ECO:0000313" key="5">
    <source>
        <dbReference type="Proteomes" id="UP001596513"/>
    </source>
</evidence>
<dbReference type="PANTHER" id="PTHR31084:SF0">
    <property type="entry name" value="ALPHA-L-FUCOSIDASE 2"/>
    <property type="match status" value="1"/>
</dbReference>
<evidence type="ECO:0000256" key="1">
    <source>
        <dbReference type="SAM" id="MobiDB-lite"/>
    </source>
</evidence>
<dbReference type="EMBL" id="JBHTEK010000001">
    <property type="protein sequence ID" value="MFC7667702.1"/>
    <property type="molecule type" value="Genomic_DNA"/>
</dbReference>
<feature type="region of interest" description="Disordered" evidence="1">
    <location>
        <begin position="140"/>
        <end position="162"/>
    </location>
</feature>
<keyword evidence="2" id="KW-0732">Signal</keyword>
<feature type="domain" description="Glycosyl hydrolase family 95 N-terminal" evidence="3">
    <location>
        <begin position="26"/>
        <end position="112"/>
    </location>
</feature>
<comment type="caution">
    <text evidence="4">The sequence shown here is derived from an EMBL/GenBank/DDBJ whole genome shotgun (WGS) entry which is preliminary data.</text>
</comment>
<organism evidence="4 5">
    <name type="scientific">Hymenobacter humi</name>
    <dbReference type="NCBI Taxonomy" id="1411620"/>
    <lineage>
        <taxon>Bacteria</taxon>
        <taxon>Pseudomonadati</taxon>
        <taxon>Bacteroidota</taxon>
        <taxon>Cytophagia</taxon>
        <taxon>Cytophagales</taxon>
        <taxon>Hymenobacteraceae</taxon>
        <taxon>Hymenobacter</taxon>
    </lineage>
</organism>